<feature type="domain" description="R13L1/DRL21-like LRR repeat region" evidence="2">
    <location>
        <begin position="263"/>
        <end position="378"/>
    </location>
</feature>
<organism evidence="3 4">
    <name type="scientific">Paspalum notatum var. saurae</name>
    <dbReference type="NCBI Taxonomy" id="547442"/>
    <lineage>
        <taxon>Eukaryota</taxon>
        <taxon>Viridiplantae</taxon>
        <taxon>Streptophyta</taxon>
        <taxon>Embryophyta</taxon>
        <taxon>Tracheophyta</taxon>
        <taxon>Spermatophyta</taxon>
        <taxon>Magnoliopsida</taxon>
        <taxon>Liliopsida</taxon>
        <taxon>Poales</taxon>
        <taxon>Poaceae</taxon>
        <taxon>PACMAD clade</taxon>
        <taxon>Panicoideae</taxon>
        <taxon>Andropogonodae</taxon>
        <taxon>Paspaleae</taxon>
        <taxon>Paspalinae</taxon>
        <taxon>Paspalum</taxon>
    </lineage>
</organism>
<evidence type="ECO:0000313" key="3">
    <source>
        <dbReference type="EMBL" id="WVZ91400.1"/>
    </source>
</evidence>
<keyword evidence="4" id="KW-1185">Reference proteome</keyword>
<evidence type="ECO:0000259" key="2">
    <source>
        <dbReference type="Pfam" id="PF25019"/>
    </source>
</evidence>
<dbReference type="AlphaFoldDB" id="A0AAQ3UJF9"/>
<dbReference type="Proteomes" id="UP001341281">
    <property type="component" value="Chromosome 08"/>
</dbReference>
<sequence>MPRLSYLTWSRVAVRLLRGPLRGVGGAQVSGLVHRRGSPSARTTTSMSSQISSTAANFRTRHSTSLSHREMRRARVAQREVDRSGRAVATVLKFTGTTSYALVRAGKDGGSIRKKSAKATNLHTLMLFGENHGSFCKLFGDMFQDAKALRVIFLSGASYDVEDLLHSFSQFVHLRYLRIKGYVLNEKMLVGSISRLYNLLVLDLKECQSIFDSTREMSNLVKLRHFLVEDDSYHSEIFDVGKLKSIQELRRFEVKREKHGFELNQLGQLLQLQGSLEIHNLEKIEATSELEEIKLVHLHHLNRLVLEWDTNQPNRDPEKEQGVLERLDPHSNLQEVCIRGHGGCNYPTWLCTDFSVKNLECLCLEHVAWKSLPPMLGEFLMVGEERRSFAGQTFENLKKLELINIAALEKWSASSPFSNLEVLIVKDCHELTELPLPHMFPNLQQIDILKCEKLVSVPQIPWTSALCKAKLLSVGANIEDIYYKKNDQFDALDSELRNLLAFSNLSEIKTFTICKCPNVPLDQLQLLKSLKGLVTDGCSNVLWPAEVENSTQFKFAVEYLHICNWGGTVKKLAQVISYFPNLSVLDLQKVDSKEAGEVEETEAIARRQLLLPLQIKDLLENQSSLRSLIIRDCPMLISSSSLSSFCCPFPILLRSLRLEGVKDVSMFTLAPLTNLIYLMLYDCEGLRSEDLWRLLGHGHLKVLEIWRAHNVFDVPEPLRMCGQDVSHNSSLQAHETEEEPRTVVVPMGGHFSSSLTRLELLSNDDMEHFTKAQSQALQMLTSLEDLQISSLPEGLSRLCNLKTLRIQGCGSIRSLPKGGLPGSLVELYIWWCSPIWSLRKATLPSSLTKLHVHKCTLFRSLPKGSLPSSLTVLSITCCPDIWSLHSKGSNSSLPISLQRLDVRGSNEKLKRQCRKLVGTIPIVKTEGLPYYDPSTV</sequence>
<dbReference type="EMBL" id="CP144752">
    <property type="protein sequence ID" value="WVZ91400.1"/>
    <property type="molecule type" value="Genomic_DNA"/>
</dbReference>
<name>A0AAQ3UJF9_PASNO</name>
<dbReference type="SUPFAM" id="SSF52047">
    <property type="entry name" value="RNI-like"/>
    <property type="match status" value="1"/>
</dbReference>
<dbReference type="Pfam" id="PF25019">
    <property type="entry name" value="LRR_R13L1-DRL21"/>
    <property type="match status" value="1"/>
</dbReference>
<dbReference type="PANTHER" id="PTHR47186">
    <property type="entry name" value="LEUCINE-RICH REPEAT-CONTAINING PROTEIN 57"/>
    <property type="match status" value="1"/>
</dbReference>
<protein>
    <recommendedName>
        <fullName evidence="2">R13L1/DRL21-like LRR repeat region domain-containing protein</fullName>
    </recommendedName>
</protein>
<dbReference type="Gene3D" id="3.80.10.10">
    <property type="entry name" value="Ribonuclease Inhibitor"/>
    <property type="match status" value="3"/>
</dbReference>
<reference evidence="3 4" key="1">
    <citation type="submission" date="2024-02" db="EMBL/GenBank/DDBJ databases">
        <title>High-quality chromosome-scale genome assembly of Pensacola bahiagrass (Paspalum notatum Flugge var. saurae).</title>
        <authorList>
            <person name="Vega J.M."/>
            <person name="Podio M."/>
            <person name="Orjuela J."/>
            <person name="Siena L.A."/>
            <person name="Pessino S.C."/>
            <person name="Combes M.C."/>
            <person name="Mariac C."/>
            <person name="Albertini E."/>
            <person name="Pupilli F."/>
            <person name="Ortiz J.P.A."/>
            <person name="Leblanc O."/>
        </authorList>
    </citation>
    <scope>NUCLEOTIDE SEQUENCE [LARGE SCALE GENOMIC DNA]</scope>
    <source>
        <strain evidence="3">R1</strain>
        <tissue evidence="3">Leaf</tissue>
    </source>
</reference>
<accession>A0AAQ3UJF9</accession>
<dbReference type="SUPFAM" id="SSF52058">
    <property type="entry name" value="L domain-like"/>
    <property type="match status" value="2"/>
</dbReference>
<gene>
    <name evidence="3" type="ORF">U9M48_037580</name>
</gene>
<feature type="region of interest" description="Disordered" evidence="1">
    <location>
        <begin position="32"/>
        <end position="71"/>
    </location>
</feature>
<dbReference type="PANTHER" id="PTHR47186:SF36">
    <property type="entry name" value="NB-ARC DOMAIN-CONTAINING PROTEIN"/>
    <property type="match status" value="1"/>
</dbReference>
<evidence type="ECO:0000256" key="1">
    <source>
        <dbReference type="SAM" id="MobiDB-lite"/>
    </source>
</evidence>
<evidence type="ECO:0000313" key="4">
    <source>
        <dbReference type="Proteomes" id="UP001341281"/>
    </source>
</evidence>
<dbReference type="InterPro" id="IPR032675">
    <property type="entry name" value="LRR_dom_sf"/>
</dbReference>
<dbReference type="InterPro" id="IPR056789">
    <property type="entry name" value="LRR_R13L1-DRL21"/>
</dbReference>
<feature type="compositionally biased region" description="Low complexity" evidence="1">
    <location>
        <begin position="43"/>
        <end position="54"/>
    </location>
</feature>
<proteinExistence type="predicted"/>